<comment type="caution">
    <text evidence="8">The sequence shown here is derived from an EMBL/GenBank/DDBJ whole genome shotgun (WGS) entry which is preliminary data.</text>
</comment>
<feature type="transmembrane region" description="Helical" evidence="7">
    <location>
        <begin position="303"/>
        <end position="324"/>
    </location>
</feature>
<gene>
    <name evidence="8" type="ORF">ACFSC0_18165</name>
</gene>
<keyword evidence="3 7" id="KW-0812">Transmembrane</keyword>
<organism evidence="8 9">
    <name type="scientific">Phenylobacterium terrae</name>
    <dbReference type="NCBI Taxonomy" id="2665495"/>
    <lineage>
        <taxon>Bacteria</taxon>
        <taxon>Pseudomonadati</taxon>
        <taxon>Pseudomonadota</taxon>
        <taxon>Alphaproteobacteria</taxon>
        <taxon>Caulobacterales</taxon>
        <taxon>Caulobacteraceae</taxon>
        <taxon>Phenylobacterium</taxon>
    </lineage>
</organism>
<evidence type="ECO:0000256" key="6">
    <source>
        <dbReference type="SAM" id="MobiDB-lite"/>
    </source>
</evidence>
<dbReference type="PANTHER" id="PTHR30213">
    <property type="entry name" value="INNER MEMBRANE PROTEIN YHJD"/>
    <property type="match status" value="1"/>
</dbReference>
<keyword evidence="2" id="KW-1003">Cell membrane</keyword>
<evidence type="ECO:0000313" key="8">
    <source>
        <dbReference type="EMBL" id="MFD1785332.1"/>
    </source>
</evidence>
<evidence type="ECO:0000256" key="4">
    <source>
        <dbReference type="ARBA" id="ARBA00022989"/>
    </source>
</evidence>
<evidence type="ECO:0000256" key="2">
    <source>
        <dbReference type="ARBA" id="ARBA00022475"/>
    </source>
</evidence>
<evidence type="ECO:0000256" key="3">
    <source>
        <dbReference type="ARBA" id="ARBA00022692"/>
    </source>
</evidence>
<evidence type="ECO:0000256" key="7">
    <source>
        <dbReference type="SAM" id="Phobius"/>
    </source>
</evidence>
<sequence>MAAIARSGLKPTSPLVVAPWLALGLMLAAWPRRKPKPRGMSQPEDAPLEANRGRTAVAPSRIPFQGWKDILWRTWREFMRDRVTFVAGGIAFTGVMALFPALAAFVALYGLFSDVETAREHLAILTGLVPASVLTFIGEQMVRIAEERQASLSITFAVSLLISLWSANAGMKALFNGLNVAYEETEKRNFFQVNLIALFFTVGGTLFFVVAATAVVAVPVALKLLHIDPRLLPLALLRWPLLLAVTFAALTFVYRYGPSRERAKWRWVTWGGIAASCLWLAGSAGFSWWVTNVASLNATYGSLGAVFGFLIWIWLSAVIVLTGAELNAEIEHQTAVDSTTGPEEPMGQRGAVVADTVGRAKTGGPAEMLPDFVARRLRRGRTAPDQALAAE</sequence>
<dbReference type="Pfam" id="PF03631">
    <property type="entry name" value="Virul_fac_BrkB"/>
    <property type="match status" value="1"/>
</dbReference>
<dbReference type="RefSeq" id="WP_377284187.1">
    <property type="nucleotide sequence ID" value="NZ_JBHRSI010000013.1"/>
</dbReference>
<feature type="transmembrane region" description="Helical" evidence="7">
    <location>
        <begin position="121"/>
        <end position="138"/>
    </location>
</feature>
<name>A0ABW4N600_9CAUL</name>
<reference evidence="9" key="1">
    <citation type="journal article" date="2019" name="Int. J. Syst. Evol. Microbiol.">
        <title>The Global Catalogue of Microorganisms (GCM) 10K type strain sequencing project: providing services to taxonomists for standard genome sequencing and annotation.</title>
        <authorList>
            <consortium name="The Broad Institute Genomics Platform"/>
            <consortium name="The Broad Institute Genome Sequencing Center for Infectious Disease"/>
            <person name="Wu L."/>
            <person name="Ma J."/>
        </authorList>
    </citation>
    <scope>NUCLEOTIDE SEQUENCE [LARGE SCALE GENOMIC DNA]</scope>
    <source>
        <strain evidence="9">DFY28</strain>
    </source>
</reference>
<evidence type="ECO:0000256" key="1">
    <source>
        <dbReference type="ARBA" id="ARBA00004651"/>
    </source>
</evidence>
<proteinExistence type="predicted"/>
<feature type="transmembrane region" description="Helical" evidence="7">
    <location>
        <begin position="83"/>
        <end position="109"/>
    </location>
</feature>
<dbReference type="EMBL" id="JBHUEY010000006">
    <property type="protein sequence ID" value="MFD1785332.1"/>
    <property type="molecule type" value="Genomic_DNA"/>
</dbReference>
<dbReference type="PANTHER" id="PTHR30213:SF0">
    <property type="entry name" value="UPF0761 MEMBRANE PROTEIN YIHY"/>
    <property type="match status" value="1"/>
</dbReference>
<feature type="transmembrane region" description="Helical" evidence="7">
    <location>
        <begin position="234"/>
        <end position="255"/>
    </location>
</feature>
<dbReference type="NCBIfam" id="TIGR00765">
    <property type="entry name" value="yihY_not_rbn"/>
    <property type="match status" value="1"/>
</dbReference>
<feature type="transmembrane region" description="Helical" evidence="7">
    <location>
        <begin position="267"/>
        <end position="291"/>
    </location>
</feature>
<comment type="subcellular location">
    <subcellularLocation>
        <location evidence="1">Cell membrane</location>
        <topology evidence="1">Multi-pass membrane protein</topology>
    </subcellularLocation>
</comment>
<dbReference type="Proteomes" id="UP001597237">
    <property type="component" value="Unassembled WGS sequence"/>
</dbReference>
<keyword evidence="9" id="KW-1185">Reference proteome</keyword>
<feature type="transmembrane region" description="Helical" evidence="7">
    <location>
        <begin position="195"/>
        <end position="222"/>
    </location>
</feature>
<evidence type="ECO:0000256" key="5">
    <source>
        <dbReference type="ARBA" id="ARBA00023136"/>
    </source>
</evidence>
<evidence type="ECO:0000313" key="9">
    <source>
        <dbReference type="Proteomes" id="UP001597237"/>
    </source>
</evidence>
<dbReference type="InterPro" id="IPR017039">
    <property type="entry name" value="Virul_fac_BrkB"/>
</dbReference>
<feature type="transmembrane region" description="Helical" evidence="7">
    <location>
        <begin position="12"/>
        <end position="30"/>
    </location>
</feature>
<accession>A0ABW4N600</accession>
<keyword evidence="4 7" id="KW-1133">Transmembrane helix</keyword>
<protein>
    <submittedName>
        <fullName evidence="8">YihY/virulence factor BrkB family protein</fullName>
    </submittedName>
</protein>
<feature type="region of interest" description="Disordered" evidence="6">
    <location>
        <begin position="33"/>
        <end position="52"/>
    </location>
</feature>
<keyword evidence="5 7" id="KW-0472">Membrane</keyword>